<proteinExistence type="predicted"/>
<dbReference type="EMBL" id="MU266597">
    <property type="protein sequence ID" value="KAH7920192.1"/>
    <property type="molecule type" value="Genomic_DNA"/>
</dbReference>
<keyword evidence="2" id="KW-1185">Reference proteome</keyword>
<reference evidence="1" key="1">
    <citation type="journal article" date="2021" name="New Phytol.">
        <title>Evolutionary innovations through gain and loss of genes in the ectomycorrhizal Boletales.</title>
        <authorList>
            <person name="Wu G."/>
            <person name="Miyauchi S."/>
            <person name="Morin E."/>
            <person name="Kuo A."/>
            <person name="Drula E."/>
            <person name="Varga T."/>
            <person name="Kohler A."/>
            <person name="Feng B."/>
            <person name="Cao Y."/>
            <person name="Lipzen A."/>
            <person name="Daum C."/>
            <person name="Hundley H."/>
            <person name="Pangilinan J."/>
            <person name="Johnson J."/>
            <person name="Barry K."/>
            <person name="LaButti K."/>
            <person name="Ng V."/>
            <person name="Ahrendt S."/>
            <person name="Min B."/>
            <person name="Choi I.G."/>
            <person name="Park H."/>
            <person name="Plett J.M."/>
            <person name="Magnuson J."/>
            <person name="Spatafora J.W."/>
            <person name="Nagy L.G."/>
            <person name="Henrissat B."/>
            <person name="Grigoriev I.V."/>
            <person name="Yang Z.L."/>
            <person name="Xu J."/>
            <person name="Martin F.M."/>
        </authorList>
    </citation>
    <scope>NUCLEOTIDE SEQUENCE</scope>
    <source>
        <strain evidence="1">KUC20120723A-06</strain>
    </source>
</reference>
<sequence length="334" mass="36137">MDIHPVLSSLGRMSLTATWLESMIYGLNCVLFGGCMYVLSIRRRRTHRILFASCVFHILISTAHAILSFIQLLNAFPNPSTMSVPHGLDLYFATPSVIVITNLALYVSNVFMQDLLLIWKLYVVLGRCWEIALVALITEGAHLACAITSVVLIAQPNAHLFSPNVQAFGKASWSLDLFLNTSVTSGIAYRLWRADRNISTIEGHHTYKATMFAVIESGALIATCTVVMFALDIAGSPAGLAAVNVAVQVATTTPLLIIVRLGLGLTHGDSPSQERVTKGSSSSLHCARPPTQFHGSTTEDTCTYPMHSISGSSVGKSAIDPFFESRDSVILDPV</sequence>
<protein>
    <submittedName>
        <fullName evidence="1">Uncharacterized protein</fullName>
    </submittedName>
</protein>
<comment type="caution">
    <text evidence="1">The sequence shown here is derived from an EMBL/GenBank/DDBJ whole genome shotgun (WGS) entry which is preliminary data.</text>
</comment>
<dbReference type="Proteomes" id="UP000790709">
    <property type="component" value="Unassembled WGS sequence"/>
</dbReference>
<evidence type="ECO:0000313" key="2">
    <source>
        <dbReference type="Proteomes" id="UP000790709"/>
    </source>
</evidence>
<name>A0ACB8B636_9AGAM</name>
<evidence type="ECO:0000313" key="1">
    <source>
        <dbReference type="EMBL" id="KAH7920192.1"/>
    </source>
</evidence>
<gene>
    <name evidence="1" type="ORF">BV22DRAFT_818670</name>
</gene>
<organism evidence="1 2">
    <name type="scientific">Leucogyrophana mollusca</name>
    <dbReference type="NCBI Taxonomy" id="85980"/>
    <lineage>
        <taxon>Eukaryota</taxon>
        <taxon>Fungi</taxon>
        <taxon>Dikarya</taxon>
        <taxon>Basidiomycota</taxon>
        <taxon>Agaricomycotina</taxon>
        <taxon>Agaricomycetes</taxon>
        <taxon>Agaricomycetidae</taxon>
        <taxon>Boletales</taxon>
        <taxon>Boletales incertae sedis</taxon>
        <taxon>Leucogyrophana</taxon>
    </lineage>
</organism>
<accession>A0ACB8B636</accession>